<dbReference type="GO" id="GO:0005634">
    <property type="term" value="C:nucleus"/>
    <property type="evidence" value="ECO:0007669"/>
    <property type="project" value="TreeGrafter"/>
</dbReference>
<evidence type="ECO:0000256" key="3">
    <source>
        <dbReference type="ARBA" id="ARBA00022741"/>
    </source>
</evidence>
<evidence type="ECO:0000259" key="6">
    <source>
        <dbReference type="PROSITE" id="PS50011"/>
    </source>
</evidence>
<dbReference type="GO" id="GO:0005737">
    <property type="term" value="C:cytoplasm"/>
    <property type="evidence" value="ECO:0007669"/>
    <property type="project" value="TreeGrafter"/>
</dbReference>
<evidence type="ECO:0000256" key="1">
    <source>
        <dbReference type="ARBA" id="ARBA00022527"/>
    </source>
</evidence>
<keyword evidence="1" id="KW-0723">Serine/threonine-protein kinase</keyword>
<dbReference type="AlphaFoldDB" id="A0A915L6J7"/>
<sequence length="188" mass="21263">MEFMRVSVSAECVRKLSNSLGLARAKSVPTKTYSNEVVTLWYRPPDVLLGSVDYSTHIDMGVGCIFFEMVSGRPFFPGSTVEEQIYLIFKTLGTPAKDALKKLTVGKDEEFARYNLPNFKATPLLTHAPRLDSEGLHLLSRLLEYEGIRRISAAHAMRHPFFVCLPDAIYGLPDTYVYNMNCISFYYS</sequence>
<dbReference type="InterPro" id="IPR011009">
    <property type="entry name" value="Kinase-like_dom_sf"/>
</dbReference>
<dbReference type="InterPro" id="IPR050108">
    <property type="entry name" value="CDK"/>
</dbReference>
<dbReference type="PANTHER" id="PTHR24056">
    <property type="entry name" value="CELL DIVISION PROTEIN KINASE"/>
    <property type="match status" value="1"/>
</dbReference>
<dbReference type="OMA" id="WQENILA"/>
<evidence type="ECO:0000256" key="4">
    <source>
        <dbReference type="ARBA" id="ARBA00022777"/>
    </source>
</evidence>
<protein>
    <submittedName>
        <fullName evidence="8">Protein kinase domain-containing protein</fullName>
    </submittedName>
</protein>
<keyword evidence="5" id="KW-0067">ATP-binding</keyword>
<dbReference type="Pfam" id="PF00069">
    <property type="entry name" value="Pkinase"/>
    <property type="match status" value="1"/>
</dbReference>
<name>A0A915L6J7_ROMCU</name>
<dbReference type="Proteomes" id="UP000887565">
    <property type="component" value="Unplaced"/>
</dbReference>
<dbReference type="PROSITE" id="PS50011">
    <property type="entry name" value="PROTEIN_KINASE_DOM"/>
    <property type="match status" value="1"/>
</dbReference>
<feature type="domain" description="Protein kinase" evidence="6">
    <location>
        <begin position="1"/>
        <end position="162"/>
    </location>
</feature>
<organism evidence="7 8">
    <name type="scientific">Romanomermis culicivorax</name>
    <name type="common">Nematode worm</name>
    <dbReference type="NCBI Taxonomy" id="13658"/>
    <lineage>
        <taxon>Eukaryota</taxon>
        <taxon>Metazoa</taxon>
        <taxon>Ecdysozoa</taxon>
        <taxon>Nematoda</taxon>
        <taxon>Enoplea</taxon>
        <taxon>Dorylaimia</taxon>
        <taxon>Mermithida</taxon>
        <taxon>Mermithoidea</taxon>
        <taxon>Mermithidae</taxon>
        <taxon>Romanomermis</taxon>
    </lineage>
</organism>
<keyword evidence="4" id="KW-0418">Kinase</keyword>
<evidence type="ECO:0000256" key="5">
    <source>
        <dbReference type="ARBA" id="ARBA00022840"/>
    </source>
</evidence>
<dbReference type="Gene3D" id="1.10.510.10">
    <property type="entry name" value="Transferase(Phosphotransferase) domain 1"/>
    <property type="match status" value="1"/>
</dbReference>
<proteinExistence type="predicted"/>
<keyword evidence="7" id="KW-1185">Reference proteome</keyword>
<dbReference type="SUPFAM" id="SSF56112">
    <property type="entry name" value="Protein kinase-like (PK-like)"/>
    <property type="match status" value="1"/>
</dbReference>
<accession>A0A915L6J7</accession>
<dbReference type="GO" id="GO:0004693">
    <property type="term" value="F:cyclin-dependent protein serine/threonine kinase activity"/>
    <property type="evidence" value="ECO:0007669"/>
    <property type="project" value="TreeGrafter"/>
</dbReference>
<evidence type="ECO:0000256" key="2">
    <source>
        <dbReference type="ARBA" id="ARBA00022679"/>
    </source>
</evidence>
<reference evidence="8" key="1">
    <citation type="submission" date="2022-11" db="UniProtKB">
        <authorList>
            <consortium name="WormBaseParasite"/>
        </authorList>
    </citation>
    <scope>IDENTIFICATION</scope>
</reference>
<evidence type="ECO:0000313" key="7">
    <source>
        <dbReference type="Proteomes" id="UP000887565"/>
    </source>
</evidence>
<dbReference type="InterPro" id="IPR000719">
    <property type="entry name" value="Prot_kinase_dom"/>
</dbReference>
<keyword evidence="3" id="KW-0547">Nucleotide-binding</keyword>
<dbReference type="GO" id="GO:0005524">
    <property type="term" value="F:ATP binding"/>
    <property type="evidence" value="ECO:0007669"/>
    <property type="project" value="UniProtKB-KW"/>
</dbReference>
<dbReference type="WBParaSite" id="nRc.2.0.1.t46417-RA">
    <property type="protein sequence ID" value="nRc.2.0.1.t46417-RA"/>
    <property type="gene ID" value="nRc.2.0.1.g46417"/>
</dbReference>
<dbReference type="PANTHER" id="PTHR24056:SF128">
    <property type="entry name" value="CYCLIN-DEPENDENT KINASE 17"/>
    <property type="match status" value="1"/>
</dbReference>
<dbReference type="SMART" id="SM00220">
    <property type="entry name" value="S_TKc"/>
    <property type="match status" value="1"/>
</dbReference>
<evidence type="ECO:0000313" key="8">
    <source>
        <dbReference type="WBParaSite" id="nRc.2.0.1.t46417-RA"/>
    </source>
</evidence>
<keyword evidence="2" id="KW-0808">Transferase</keyword>